<dbReference type="PANTHER" id="PTHR43617">
    <property type="entry name" value="L-AMINO ACID N-ACETYLTRANSFERASE"/>
    <property type="match status" value="1"/>
</dbReference>
<feature type="domain" description="N-acetyltransferase" evidence="1">
    <location>
        <begin position="1"/>
        <end position="165"/>
    </location>
</feature>
<name>A0ABX0J883_9BACL</name>
<accession>A0ABX0J883</accession>
<dbReference type="InterPro" id="IPR050276">
    <property type="entry name" value="MshD_Acetyltransferase"/>
</dbReference>
<evidence type="ECO:0000313" key="3">
    <source>
        <dbReference type="Proteomes" id="UP001165962"/>
    </source>
</evidence>
<dbReference type="SUPFAM" id="SSF55729">
    <property type="entry name" value="Acyl-CoA N-acyltransferases (Nat)"/>
    <property type="match status" value="1"/>
</dbReference>
<evidence type="ECO:0000259" key="1">
    <source>
        <dbReference type="PROSITE" id="PS51186"/>
    </source>
</evidence>
<dbReference type="EMBL" id="JAAOIW010000004">
    <property type="protein sequence ID" value="NHN31048.1"/>
    <property type="molecule type" value="Genomic_DNA"/>
</dbReference>
<gene>
    <name evidence="2" type="ORF">G9U52_14505</name>
</gene>
<dbReference type="InterPro" id="IPR000182">
    <property type="entry name" value="GNAT_dom"/>
</dbReference>
<evidence type="ECO:0000313" key="2">
    <source>
        <dbReference type="EMBL" id="NHN31048.1"/>
    </source>
</evidence>
<dbReference type="Pfam" id="PF00583">
    <property type="entry name" value="Acetyltransf_1"/>
    <property type="match status" value="1"/>
</dbReference>
<organism evidence="2 3">
    <name type="scientific">Paenibacillus agricola</name>
    <dbReference type="NCBI Taxonomy" id="2716264"/>
    <lineage>
        <taxon>Bacteria</taxon>
        <taxon>Bacillati</taxon>
        <taxon>Bacillota</taxon>
        <taxon>Bacilli</taxon>
        <taxon>Bacillales</taxon>
        <taxon>Paenibacillaceae</taxon>
        <taxon>Paenibacillus</taxon>
    </lineage>
</organism>
<keyword evidence="3" id="KW-1185">Reference proteome</keyword>
<reference evidence="2" key="1">
    <citation type="submission" date="2020-03" db="EMBL/GenBank/DDBJ databases">
        <title>Draft sequencing of Paenibacilllus sp. S3N08.</title>
        <authorList>
            <person name="Kim D.-U."/>
        </authorList>
    </citation>
    <scope>NUCLEOTIDE SEQUENCE</scope>
    <source>
        <strain evidence="2">S3N08</strain>
    </source>
</reference>
<comment type="caution">
    <text evidence="2">The sequence shown here is derived from an EMBL/GenBank/DDBJ whole genome shotgun (WGS) entry which is preliminary data.</text>
</comment>
<protein>
    <submittedName>
        <fullName evidence="2">GNAT family N-acetyltransferase</fullName>
    </submittedName>
</protein>
<dbReference type="CDD" id="cd04301">
    <property type="entry name" value="NAT_SF"/>
    <property type="match status" value="1"/>
</dbReference>
<dbReference type="InterPro" id="IPR016181">
    <property type="entry name" value="Acyl_CoA_acyltransferase"/>
</dbReference>
<proteinExistence type="predicted"/>
<sequence>MKEVNVWDVEIFWQLRLEALRLNPEAFGASYEDSLRESMADVVKRIKNDADNYILGAFTEDGKLIAITGFRREPSTKQRHKGMIWGVYIKPEYRGKGIAKELLTEVIARGRELRGLQQLKLSVVSTNYAAFELYKKLGFEAYGLEKNALVHKGQGYDEHLMAYYY</sequence>
<dbReference type="PROSITE" id="PS51186">
    <property type="entry name" value="GNAT"/>
    <property type="match status" value="1"/>
</dbReference>
<dbReference type="Proteomes" id="UP001165962">
    <property type="component" value="Unassembled WGS sequence"/>
</dbReference>
<dbReference type="Gene3D" id="3.40.630.30">
    <property type="match status" value="1"/>
</dbReference>